<dbReference type="Proteomes" id="UP000009168">
    <property type="component" value="Unassembled WGS sequence"/>
</dbReference>
<feature type="transmembrane region" description="Helical" evidence="1">
    <location>
        <begin position="64"/>
        <end position="81"/>
    </location>
</feature>
<name>Q23NF9_TETTS</name>
<gene>
    <name evidence="2" type="ORF">TTHERM_00753650</name>
</gene>
<evidence type="ECO:0000313" key="3">
    <source>
        <dbReference type="Proteomes" id="UP000009168"/>
    </source>
</evidence>
<keyword evidence="1" id="KW-0472">Membrane</keyword>
<dbReference type="GeneID" id="7837520"/>
<evidence type="ECO:0000256" key="1">
    <source>
        <dbReference type="SAM" id="Phobius"/>
    </source>
</evidence>
<keyword evidence="1" id="KW-1133">Transmembrane helix</keyword>
<protein>
    <submittedName>
        <fullName evidence="2">Transmembrane protein, putative</fullName>
    </submittedName>
</protein>
<sequence length="203" mass="23750">MSSAYFYLFSLVNQQILVEFYLLIYQKAFNIISYFQKQLILTKILIINKPTDFQFKQLFQKSNFIQFYILQIFTIIQVYNFNYKMKFLSKIILALITICLINAQDSQEGKKVLNCLQQIENKNPCQIDDKDCMSELSKFDRCTQQCVIAIAGETFGQLKYCILSNCTTNDQNVQILIDESIKCIHSSILQTAFIIFIILNIIF</sequence>
<evidence type="ECO:0000313" key="2">
    <source>
        <dbReference type="EMBL" id="EAR98115.2"/>
    </source>
</evidence>
<keyword evidence="3" id="KW-1185">Reference proteome</keyword>
<accession>Q23NF9</accession>
<organism evidence="2 3">
    <name type="scientific">Tetrahymena thermophila (strain SB210)</name>
    <dbReference type="NCBI Taxonomy" id="312017"/>
    <lineage>
        <taxon>Eukaryota</taxon>
        <taxon>Sar</taxon>
        <taxon>Alveolata</taxon>
        <taxon>Ciliophora</taxon>
        <taxon>Intramacronucleata</taxon>
        <taxon>Oligohymenophorea</taxon>
        <taxon>Hymenostomatida</taxon>
        <taxon>Tetrahymenina</taxon>
        <taxon>Tetrahymenidae</taxon>
        <taxon>Tetrahymena</taxon>
    </lineage>
</organism>
<keyword evidence="1 2" id="KW-0812">Transmembrane</keyword>
<dbReference type="KEGG" id="tet:TTHERM_00753650"/>
<dbReference type="EMBL" id="GG662655">
    <property type="protein sequence ID" value="EAR98115.2"/>
    <property type="molecule type" value="Genomic_DNA"/>
</dbReference>
<dbReference type="InParanoid" id="Q23NF9"/>
<dbReference type="RefSeq" id="XP_001018360.2">
    <property type="nucleotide sequence ID" value="XM_001018360.2"/>
</dbReference>
<feature type="transmembrane region" description="Helical" evidence="1">
    <location>
        <begin position="183"/>
        <end position="202"/>
    </location>
</feature>
<reference evidence="3" key="1">
    <citation type="journal article" date="2006" name="PLoS Biol.">
        <title>Macronuclear genome sequence of the ciliate Tetrahymena thermophila, a model eukaryote.</title>
        <authorList>
            <person name="Eisen J.A."/>
            <person name="Coyne R.S."/>
            <person name="Wu M."/>
            <person name="Wu D."/>
            <person name="Thiagarajan M."/>
            <person name="Wortman J.R."/>
            <person name="Badger J.H."/>
            <person name="Ren Q."/>
            <person name="Amedeo P."/>
            <person name="Jones K.M."/>
            <person name="Tallon L.J."/>
            <person name="Delcher A.L."/>
            <person name="Salzberg S.L."/>
            <person name="Silva J.C."/>
            <person name="Haas B.J."/>
            <person name="Majoros W.H."/>
            <person name="Farzad M."/>
            <person name="Carlton J.M."/>
            <person name="Smith R.K. Jr."/>
            <person name="Garg J."/>
            <person name="Pearlman R.E."/>
            <person name="Karrer K.M."/>
            <person name="Sun L."/>
            <person name="Manning G."/>
            <person name="Elde N.C."/>
            <person name="Turkewitz A.P."/>
            <person name="Asai D.J."/>
            <person name="Wilkes D.E."/>
            <person name="Wang Y."/>
            <person name="Cai H."/>
            <person name="Collins K."/>
            <person name="Stewart B.A."/>
            <person name="Lee S.R."/>
            <person name="Wilamowska K."/>
            <person name="Weinberg Z."/>
            <person name="Ruzzo W.L."/>
            <person name="Wloga D."/>
            <person name="Gaertig J."/>
            <person name="Frankel J."/>
            <person name="Tsao C.-C."/>
            <person name="Gorovsky M.A."/>
            <person name="Keeling P.J."/>
            <person name="Waller R.F."/>
            <person name="Patron N.J."/>
            <person name="Cherry J.M."/>
            <person name="Stover N.A."/>
            <person name="Krieger C.J."/>
            <person name="del Toro C."/>
            <person name="Ryder H.F."/>
            <person name="Williamson S.C."/>
            <person name="Barbeau R.A."/>
            <person name="Hamilton E.P."/>
            <person name="Orias E."/>
        </authorList>
    </citation>
    <scope>NUCLEOTIDE SEQUENCE [LARGE SCALE GENOMIC DNA]</scope>
    <source>
        <strain evidence="3">SB210</strain>
    </source>
</reference>
<dbReference type="HOGENOM" id="CLU_167911_0_0_1"/>
<dbReference type="AlphaFoldDB" id="Q23NF9"/>
<proteinExistence type="predicted"/>